<sequence>MNYKKCSIGLGASALLVLSVLRISGGQPPAREDFIKYPTLRQKWLMLCDPRSNLAEVNAEGCAHLHEWQTANQRPVLDNLMNQNLGK</sequence>
<evidence type="ECO:0000313" key="2">
    <source>
        <dbReference type="Proteomes" id="UP001154860"/>
    </source>
</evidence>
<proteinExistence type="predicted"/>
<dbReference type="AlphaFoldDB" id="A0A9X0YFI7"/>
<dbReference type="Proteomes" id="UP001154860">
    <property type="component" value="Unassembled WGS sequence"/>
</dbReference>
<dbReference type="EMBL" id="JAFHKJ010000097">
    <property type="protein sequence ID" value="MBN2978384.1"/>
    <property type="molecule type" value="Genomic_DNA"/>
</dbReference>
<dbReference type="RefSeq" id="WP_205490454.1">
    <property type="nucleotide sequence ID" value="NZ_JAFHKI010000076.1"/>
</dbReference>
<reference evidence="1 2" key="2">
    <citation type="journal article" date="2023" name="Plant Pathol.">
        <title>Dismantling and reorganizing Pseudomonas marginalis sensu#lato.</title>
        <authorList>
            <person name="Sawada H."/>
            <person name="Fujikawa T."/>
            <person name="Satou M."/>
        </authorList>
    </citation>
    <scope>NUCLEOTIDE SEQUENCE [LARGE SCALE GENOMIC DNA]</scope>
    <source>
        <strain evidence="1 2">MAFF 301381</strain>
    </source>
</reference>
<gene>
    <name evidence="1" type="ORF">JWR99_21505</name>
</gene>
<evidence type="ECO:0000313" key="1">
    <source>
        <dbReference type="EMBL" id="MBN2978384.1"/>
    </source>
</evidence>
<organism evidence="1 2">
    <name type="scientific">Pseudomonas lactucae</name>
    <dbReference type="NCBI Taxonomy" id="2813360"/>
    <lineage>
        <taxon>Bacteria</taxon>
        <taxon>Pseudomonadati</taxon>
        <taxon>Pseudomonadota</taxon>
        <taxon>Gammaproteobacteria</taxon>
        <taxon>Pseudomonadales</taxon>
        <taxon>Pseudomonadaceae</taxon>
        <taxon>Pseudomonas</taxon>
    </lineage>
</organism>
<keyword evidence="2" id="KW-1185">Reference proteome</keyword>
<name>A0A9X0YFI7_9PSED</name>
<comment type="caution">
    <text evidence="1">The sequence shown here is derived from an EMBL/GenBank/DDBJ whole genome shotgun (WGS) entry which is preliminary data.</text>
</comment>
<accession>A0A9X0YFI7</accession>
<protein>
    <submittedName>
        <fullName evidence="1">Uncharacterized protein</fullName>
    </submittedName>
</protein>
<reference evidence="1 2" key="1">
    <citation type="journal article" date="2021" name="Int. J. Syst. Evol. Microbiol.">
        <title>Pseudomonas lactucae sp. nov., a pathogen causing bacterial rot of lettuce in Japan.</title>
        <authorList>
            <person name="Sawada H."/>
            <person name="Fujikawa T."/>
            <person name="Satou M."/>
        </authorList>
    </citation>
    <scope>NUCLEOTIDE SEQUENCE [LARGE SCALE GENOMIC DNA]</scope>
    <source>
        <strain evidence="1 2">MAFF 301381</strain>
    </source>
</reference>